<keyword evidence="6" id="KW-0255">Endonuclease</keyword>
<dbReference type="InterPro" id="IPR000055">
    <property type="entry name" value="Restrct_endonuc_typeI_TRD"/>
</dbReference>
<keyword evidence="6" id="KW-0540">Nuclease</keyword>
<feature type="region of interest" description="Disordered" evidence="4">
    <location>
        <begin position="1"/>
        <end position="39"/>
    </location>
</feature>
<dbReference type="InterPro" id="IPR052021">
    <property type="entry name" value="Type-I_RS_S_subunit"/>
</dbReference>
<keyword evidence="7" id="KW-1185">Reference proteome</keyword>
<sequence>MLSGERFPRPAGTRTTLAVAAPERPPAPTVRRARRPPRGCCSPATDRLARFLLRAGDVVIARRGELGRCSVVRDAQDGWVCGTGCFLLRPPEGLDPDYVAAYLSSAASRRWLEARSTGGMTMKTVSLKVLEELPITVPDLPSQRQVAGAMRALGEHEELLRGELALARKLREDVLTSALLAR</sequence>
<dbReference type="Pfam" id="PF01420">
    <property type="entry name" value="Methylase_S"/>
    <property type="match status" value="1"/>
</dbReference>
<evidence type="ECO:0000313" key="7">
    <source>
        <dbReference type="Proteomes" id="UP000727056"/>
    </source>
</evidence>
<keyword evidence="3" id="KW-0238">DNA-binding</keyword>
<feature type="domain" description="Type I restriction modification DNA specificity" evidence="5">
    <location>
        <begin position="51"/>
        <end position="162"/>
    </location>
</feature>
<dbReference type="EMBL" id="JAAVJC010000003">
    <property type="protein sequence ID" value="NJQ13588.1"/>
    <property type="molecule type" value="Genomic_DNA"/>
</dbReference>
<reference evidence="6 7" key="1">
    <citation type="submission" date="2020-03" db="EMBL/GenBank/DDBJ databases">
        <title>Draft genome of Streptomyces sp. ventii, isolated from the Axial Seamount in the Pacific Ocean, and resequencing of the two type strains Streptomyces lonarensis strain NCL 716 and Streptomyces bohaiensis strain 11A07.</title>
        <authorList>
            <person name="Loughran R.M."/>
            <person name="Pfannmuller K.M."/>
            <person name="Wasson B.J."/>
            <person name="Deadmond M.C."/>
            <person name="Paddock B.E."/>
            <person name="Koyack M.J."/>
            <person name="Gallegos D.A."/>
            <person name="Mitchell E.A."/>
            <person name="Ushijima B."/>
            <person name="Saw J.H."/>
            <person name="Mcphail K.L."/>
            <person name="Videau P."/>
        </authorList>
    </citation>
    <scope>NUCLEOTIDE SEQUENCE [LARGE SCALE GENOMIC DNA]</scope>
    <source>
        <strain evidence="6 7">11A07</strain>
    </source>
</reference>
<comment type="similarity">
    <text evidence="1">Belongs to the type-I restriction system S methylase family.</text>
</comment>
<organism evidence="6 7">
    <name type="scientific">Streptomyces bohaiensis</name>
    <dbReference type="NCBI Taxonomy" id="1431344"/>
    <lineage>
        <taxon>Bacteria</taxon>
        <taxon>Bacillati</taxon>
        <taxon>Actinomycetota</taxon>
        <taxon>Actinomycetes</taxon>
        <taxon>Kitasatosporales</taxon>
        <taxon>Streptomycetaceae</taxon>
        <taxon>Streptomyces</taxon>
    </lineage>
</organism>
<dbReference type="InterPro" id="IPR044946">
    <property type="entry name" value="Restrct_endonuc_typeI_TRD_sf"/>
</dbReference>
<keyword evidence="6" id="KW-0378">Hydrolase</keyword>
<dbReference type="GO" id="GO:0004519">
    <property type="term" value="F:endonuclease activity"/>
    <property type="evidence" value="ECO:0007669"/>
    <property type="project" value="UniProtKB-KW"/>
</dbReference>
<accession>A0ABX1C6J7</accession>
<gene>
    <name evidence="6" type="ORF">HCN52_01155</name>
</gene>
<name>A0ABX1C6J7_9ACTN</name>
<comment type="caution">
    <text evidence="6">The sequence shown here is derived from an EMBL/GenBank/DDBJ whole genome shotgun (WGS) entry which is preliminary data.</text>
</comment>
<evidence type="ECO:0000256" key="2">
    <source>
        <dbReference type="ARBA" id="ARBA00022747"/>
    </source>
</evidence>
<dbReference type="PANTHER" id="PTHR30408:SF12">
    <property type="entry name" value="TYPE I RESTRICTION ENZYME MJAVIII SPECIFICITY SUBUNIT"/>
    <property type="match status" value="1"/>
</dbReference>
<evidence type="ECO:0000313" key="6">
    <source>
        <dbReference type="EMBL" id="NJQ13588.1"/>
    </source>
</evidence>
<evidence type="ECO:0000256" key="1">
    <source>
        <dbReference type="ARBA" id="ARBA00010923"/>
    </source>
</evidence>
<protein>
    <submittedName>
        <fullName evidence="6">Restriction endonuclease subunit S</fullName>
    </submittedName>
</protein>
<dbReference type="PANTHER" id="PTHR30408">
    <property type="entry name" value="TYPE-1 RESTRICTION ENZYME ECOKI SPECIFICITY PROTEIN"/>
    <property type="match status" value="1"/>
</dbReference>
<evidence type="ECO:0000259" key="5">
    <source>
        <dbReference type="Pfam" id="PF01420"/>
    </source>
</evidence>
<dbReference type="Proteomes" id="UP000727056">
    <property type="component" value="Unassembled WGS sequence"/>
</dbReference>
<proteinExistence type="inferred from homology"/>
<dbReference type="CDD" id="cd16961">
    <property type="entry name" value="RMtype1_S_TRD-CR_like"/>
    <property type="match status" value="1"/>
</dbReference>
<keyword evidence="2" id="KW-0680">Restriction system</keyword>
<dbReference type="Gene3D" id="3.90.220.20">
    <property type="entry name" value="DNA methylase specificity domains"/>
    <property type="match status" value="1"/>
</dbReference>
<dbReference type="SUPFAM" id="SSF116734">
    <property type="entry name" value="DNA methylase specificity domain"/>
    <property type="match status" value="1"/>
</dbReference>
<evidence type="ECO:0000256" key="3">
    <source>
        <dbReference type="ARBA" id="ARBA00023125"/>
    </source>
</evidence>
<evidence type="ECO:0000256" key="4">
    <source>
        <dbReference type="SAM" id="MobiDB-lite"/>
    </source>
</evidence>